<gene>
    <name evidence="3" type="ordered locus">SM11_chr2348</name>
</gene>
<feature type="region of interest" description="Disordered" evidence="1">
    <location>
        <begin position="1"/>
        <end position="21"/>
    </location>
</feature>
<dbReference type="HOGENOM" id="CLU_112567_0_0_5"/>
<evidence type="ECO:0000313" key="4">
    <source>
        <dbReference type="Proteomes" id="UP000009045"/>
    </source>
</evidence>
<proteinExistence type="predicted"/>
<dbReference type="InterPro" id="IPR036291">
    <property type="entry name" value="NAD(P)-bd_dom_sf"/>
</dbReference>
<evidence type="ECO:0000256" key="1">
    <source>
        <dbReference type="SAM" id="MobiDB-lite"/>
    </source>
</evidence>
<sequence length="166" mass="18002">MPRLTRGRSTPTIAPHDEHARTTSMNHDAYPDYYLADILRETKTIALVGASPKPERPSYRVMAFLLRKGYRVIPVNPGHAGGTILDQPVVARLADIGEPIDMVDVFRAASALPALVDEILALPALPKVIWGQLSVRDDAAAAKAEAAGIKVVMDRCPAIEYPRLVG</sequence>
<organism evidence="3 4">
    <name type="scientific">Sinorhizobium meliloti (strain SM11)</name>
    <dbReference type="NCBI Taxonomy" id="707241"/>
    <lineage>
        <taxon>Bacteria</taxon>
        <taxon>Pseudomonadati</taxon>
        <taxon>Pseudomonadota</taxon>
        <taxon>Alphaproteobacteria</taxon>
        <taxon>Hyphomicrobiales</taxon>
        <taxon>Rhizobiaceae</taxon>
        <taxon>Sinorhizobium/Ensifer group</taxon>
        <taxon>Sinorhizobium</taxon>
    </lineage>
</organism>
<dbReference type="PATRIC" id="fig|707241.3.peg.2452"/>
<dbReference type="Pfam" id="PF13380">
    <property type="entry name" value="CoA_binding_2"/>
    <property type="match status" value="1"/>
</dbReference>
<dbReference type="PANTHER" id="PTHR33303:SF2">
    <property type="entry name" value="COA-BINDING DOMAIN-CONTAINING PROTEIN"/>
    <property type="match status" value="1"/>
</dbReference>
<dbReference type="Proteomes" id="UP000009045">
    <property type="component" value="Chromosome"/>
</dbReference>
<accession>F7X3K5</accession>
<dbReference type="AlphaFoldDB" id="F7X3K5"/>
<dbReference type="SUPFAM" id="SSF51735">
    <property type="entry name" value="NAD(P)-binding Rossmann-fold domains"/>
    <property type="match status" value="1"/>
</dbReference>
<dbReference type="PANTHER" id="PTHR33303">
    <property type="entry name" value="CYTOPLASMIC PROTEIN-RELATED"/>
    <property type="match status" value="1"/>
</dbReference>
<name>F7X3K5_SINMM</name>
<evidence type="ECO:0000259" key="2">
    <source>
        <dbReference type="SMART" id="SM00881"/>
    </source>
</evidence>
<dbReference type="KEGG" id="smx:SM11_chr2348"/>
<feature type="domain" description="CoA-binding" evidence="2">
    <location>
        <begin position="38"/>
        <end position="135"/>
    </location>
</feature>
<dbReference type="EMBL" id="CP001830">
    <property type="protein sequence ID" value="AEH79602.1"/>
    <property type="molecule type" value="Genomic_DNA"/>
</dbReference>
<evidence type="ECO:0000313" key="3">
    <source>
        <dbReference type="EMBL" id="AEH79602.1"/>
    </source>
</evidence>
<protein>
    <recommendedName>
        <fullName evidence="2">CoA-binding domain-containing protein</fullName>
    </recommendedName>
</protein>
<dbReference type="InterPro" id="IPR003781">
    <property type="entry name" value="CoA-bd"/>
</dbReference>
<dbReference type="SMART" id="SM00881">
    <property type="entry name" value="CoA_binding"/>
    <property type="match status" value="1"/>
</dbReference>
<reference evidence="3 4" key="1">
    <citation type="journal article" date="2011" name="J. Biotechnol.">
        <title>The complete genome sequence of the dominant Sinorhizobium meliloti field isolate SM11 extends the S. meliloti pan-genome.</title>
        <authorList>
            <person name="Schneiker-Bekel S."/>
            <person name="Wibberg D."/>
            <person name="Bekel T."/>
            <person name="Blom J."/>
            <person name="Linke B."/>
            <person name="Neuweger H."/>
            <person name="Stiens M."/>
            <person name="Vorholter F.J."/>
            <person name="Weidner S."/>
            <person name="Goesmann A."/>
            <person name="Puhler A."/>
            <person name="Schluter A."/>
        </authorList>
    </citation>
    <scope>NUCLEOTIDE SEQUENCE [LARGE SCALE GENOMIC DNA]</scope>
    <source>
        <strain evidence="3 4">SM11</strain>
    </source>
</reference>
<dbReference type="Gene3D" id="3.40.50.720">
    <property type="entry name" value="NAD(P)-binding Rossmann-like Domain"/>
    <property type="match status" value="1"/>
</dbReference>